<dbReference type="SUPFAM" id="SSF81631">
    <property type="entry name" value="PAP/OAS1 substrate-binding domain"/>
    <property type="match status" value="1"/>
</dbReference>
<dbReference type="InterPro" id="IPR002058">
    <property type="entry name" value="PAP_assoc"/>
</dbReference>
<comment type="caution">
    <text evidence="5">The sequence shown here is derived from an EMBL/GenBank/DDBJ whole genome shotgun (WGS) entry which is preliminary data.</text>
</comment>
<keyword evidence="3" id="KW-0460">Magnesium</keyword>
<sequence length="226" mass="26066">MKEWIQRRKINQASQDGGTLNSFCYTLMFIAFMQIKHGLPSLQRLCCVPHISTTLTGVKPTTTCLSCRNPLPQEPSWFFEDIHELKKVYQSDKDTIAELFLGFLRFYAFELNYIQQVVSVRVGALITREEKGWPVDLSCTNTQLIKLLCVEDPFDLSRNVATSAKTWVVEGIRWEFERAVREFKTNGLAGLLEKYISPRDITEFMHQYPWSLNNDEKPLRGSSGCL</sequence>
<name>A0ABR2WWU1_9FUNG</name>
<proteinExistence type="predicted"/>
<evidence type="ECO:0000256" key="1">
    <source>
        <dbReference type="ARBA" id="ARBA00022679"/>
    </source>
</evidence>
<protein>
    <recommendedName>
        <fullName evidence="4">PAP-associated domain-containing protein</fullName>
    </recommendedName>
</protein>
<dbReference type="PANTHER" id="PTHR12271:SF40">
    <property type="entry name" value="POLY(A) RNA POLYMERASE GLD2"/>
    <property type="match status" value="1"/>
</dbReference>
<evidence type="ECO:0000313" key="6">
    <source>
        <dbReference type="Proteomes" id="UP001479436"/>
    </source>
</evidence>
<evidence type="ECO:0000313" key="5">
    <source>
        <dbReference type="EMBL" id="KAK9765952.1"/>
    </source>
</evidence>
<dbReference type="Pfam" id="PF03828">
    <property type="entry name" value="PAP_assoc"/>
    <property type="match status" value="1"/>
</dbReference>
<dbReference type="EMBL" id="JASJQH010000205">
    <property type="protein sequence ID" value="KAK9765952.1"/>
    <property type="molecule type" value="Genomic_DNA"/>
</dbReference>
<gene>
    <name evidence="5" type="ORF">K7432_005303</name>
</gene>
<keyword evidence="1" id="KW-0808">Transferase</keyword>
<evidence type="ECO:0000259" key="4">
    <source>
        <dbReference type="Pfam" id="PF03828"/>
    </source>
</evidence>
<dbReference type="Proteomes" id="UP001479436">
    <property type="component" value="Unassembled WGS sequence"/>
</dbReference>
<reference evidence="5 6" key="1">
    <citation type="submission" date="2023-04" db="EMBL/GenBank/DDBJ databases">
        <title>Genome of Basidiobolus ranarum AG-B5.</title>
        <authorList>
            <person name="Stajich J.E."/>
            <person name="Carter-House D."/>
            <person name="Gryganskyi A."/>
        </authorList>
    </citation>
    <scope>NUCLEOTIDE SEQUENCE [LARGE SCALE GENOMIC DNA]</scope>
    <source>
        <strain evidence="5 6">AG-B5</strain>
    </source>
</reference>
<keyword evidence="6" id="KW-1185">Reference proteome</keyword>
<organism evidence="5 6">
    <name type="scientific">Basidiobolus ranarum</name>
    <dbReference type="NCBI Taxonomy" id="34480"/>
    <lineage>
        <taxon>Eukaryota</taxon>
        <taxon>Fungi</taxon>
        <taxon>Fungi incertae sedis</taxon>
        <taxon>Zoopagomycota</taxon>
        <taxon>Entomophthoromycotina</taxon>
        <taxon>Basidiobolomycetes</taxon>
        <taxon>Basidiobolales</taxon>
        <taxon>Basidiobolaceae</taxon>
        <taxon>Basidiobolus</taxon>
    </lineage>
</organism>
<dbReference type="Gene3D" id="1.10.1410.10">
    <property type="match status" value="1"/>
</dbReference>
<keyword evidence="2" id="KW-0479">Metal-binding</keyword>
<dbReference type="PANTHER" id="PTHR12271">
    <property type="entry name" value="POLY A POLYMERASE CID PAP -RELATED"/>
    <property type="match status" value="1"/>
</dbReference>
<accession>A0ABR2WWU1</accession>
<evidence type="ECO:0000256" key="2">
    <source>
        <dbReference type="ARBA" id="ARBA00022723"/>
    </source>
</evidence>
<evidence type="ECO:0000256" key="3">
    <source>
        <dbReference type="ARBA" id="ARBA00022842"/>
    </source>
</evidence>
<feature type="domain" description="PAP-associated" evidence="4">
    <location>
        <begin position="96"/>
        <end position="157"/>
    </location>
</feature>